<dbReference type="Gene3D" id="4.10.280.10">
    <property type="entry name" value="Helix-loop-helix DNA-binding domain"/>
    <property type="match status" value="1"/>
</dbReference>
<evidence type="ECO:0000256" key="2">
    <source>
        <dbReference type="ARBA" id="ARBA00017294"/>
    </source>
</evidence>
<protein>
    <recommendedName>
        <fullName evidence="2">Protein KRI1 homolog</fullName>
    </recommendedName>
</protein>
<feature type="compositionally biased region" description="Polar residues" evidence="4">
    <location>
        <begin position="146"/>
        <end position="156"/>
    </location>
</feature>
<dbReference type="GO" id="GO:0005730">
    <property type="term" value="C:nucleolus"/>
    <property type="evidence" value="ECO:0007669"/>
    <property type="project" value="TreeGrafter"/>
</dbReference>
<evidence type="ECO:0000259" key="5">
    <source>
        <dbReference type="PROSITE" id="PS50888"/>
    </source>
</evidence>
<organism evidence="6 7">
    <name type="scientific">Apis cerana cerana</name>
    <name type="common">Oriental honeybee</name>
    <dbReference type="NCBI Taxonomy" id="94128"/>
    <lineage>
        <taxon>Eukaryota</taxon>
        <taxon>Metazoa</taxon>
        <taxon>Ecdysozoa</taxon>
        <taxon>Arthropoda</taxon>
        <taxon>Hexapoda</taxon>
        <taxon>Insecta</taxon>
        <taxon>Pterygota</taxon>
        <taxon>Neoptera</taxon>
        <taxon>Endopterygota</taxon>
        <taxon>Hymenoptera</taxon>
        <taxon>Apocrita</taxon>
        <taxon>Aculeata</taxon>
        <taxon>Apoidea</taxon>
        <taxon>Anthophila</taxon>
        <taxon>Apidae</taxon>
        <taxon>Apis</taxon>
    </lineage>
</organism>
<dbReference type="InterPro" id="IPR011598">
    <property type="entry name" value="bHLH_dom"/>
</dbReference>
<feature type="region of interest" description="Disordered" evidence="4">
    <location>
        <begin position="140"/>
        <end position="185"/>
    </location>
</feature>
<dbReference type="STRING" id="94128.A0A2A3E425"/>
<dbReference type="InterPro" id="IPR036638">
    <property type="entry name" value="HLH_DNA-bd_sf"/>
</dbReference>
<evidence type="ECO:0000313" key="7">
    <source>
        <dbReference type="Proteomes" id="UP000242457"/>
    </source>
</evidence>
<reference evidence="6 7" key="1">
    <citation type="submission" date="2014-07" db="EMBL/GenBank/DDBJ databases">
        <title>Genomic and transcriptomic analysis on Apis cerana provide comprehensive insights into honey bee biology.</title>
        <authorList>
            <person name="Diao Q."/>
            <person name="Sun L."/>
            <person name="Zheng H."/>
            <person name="Zheng H."/>
            <person name="Xu S."/>
            <person name="Wang S."/>
            <person name="Zeng Z."/>
            <person name="Hu F."/>
            <person name="Su S."/>
            <person name="Wu J."/>
        </authorList>
    </citation>
    <scope>NUCLEOTIDE SEQUENCE [LARGE SCALE GENOMIC DNA]</scope>
    <source>
        <tissue evidence="6">Pupae without intestine</tissue>
    </source>
</reference>
<keyword evidence="3" id="KW-0175">Coiled coil</keyword>
<feature type="region of interest" description="Disordered" evidence="4">
    <location>
        <begin position="29"/>
        <end position="67"/>
    </location>
</feature>
<accession>A0A2A3E425</accession>
<dbReference type="PANTHER" id="PTHR14490">
    <property type="entry name" value="ZINC FINGER, ZZ TYPE"/>
    <property type="match status" value="1"/>
</dbReference>
<dbReference type="CDD" id="cd19712">
    <property type="entry name" value="bHLH_TS_dimmed_like"/>
    <property type="match status" value="1"/>
</dbReference>
<dbReference type="SUPFAM" id="SSF47459">
    <property type="entry name" value="HLH, helix-loop-helix DNA-binding domain"/>
    <property type="match status" value="1"/>
</dbReference>
<dbReference type="SMART" id="SM00353">
    <property type="entry name" value="HLH"/>
    <property type="match status" value="1"/>
</dbReference>
<feature type="coiled-coil region" evidence="3">
    <location>
        <begin position="460"/>
        <end position="494"/>
    </location>
</feature>
<dbReference type="PANTHER" id="PTHR14490:SF5">
    <property type="entry name" value="PROTEIN KRI1 HOMOLOG"/>
    <property type="match status" value="1"/>
</dbReference>
<sequence>MILFPQMIQNDTNLTFNSINHNRYTKVSAHVGEESDSSGSERSPKQAKRRNRGGPPTTRRRKSGISARERNLRRLESNERERMRMHSLNDAFEQLREVIPHVKMERKLSKIETLTLAKNYIMALTNVICEMRGEEQPYTFVDGECGSSSGDSTGQLELSGGEQPEEASPASMHETNNNSLLHEDLERRIPYSESESSESEEGNELTEQFDKDFYKTLALLKNKDPKIYNQDVTFFDDTNKTQELYSEKKKQKTKKEKAIFLRDYERNIIVEREGKFSDNEDENTQKKNKEFEKITYAQEQKQLKESFKNALREEEEEDDLLKPKIKSESEKEKEEADYKEWLKGQKTSINENVQEVLKPLRDFWINPNLDANEKFLRDYVLNNKYLDKNYTGPDDISEHETYAIHDSDENLSEDERNIEKQEQFEHKYNFRFEEPDQEFIKRYPRTMENSLRRKDTRRAEKRAEVKKRKEDEKLRKKEELMQLKALKRKEIEEKIETLREITGNDDIQFNNLDLEGDFDPTEHDRKMTQIFNDDYYAVPETDIKPEFPDIDDQLEIENTWDDYDPNTENYEEEEYKEPHCEDADFNMDADYDPLKKIQKEIEDPKRRRRKRKSKFAELMAQKKPKFDPQQYKSYEEYFDKYYSLDYEDMIGDIPCRFKYRKVVPNDYGLTMEEILMADDKELNKWCSLKKALQHKPDYAELNDVRMFKQKAKNETLKRKILSSLYKEPEDEKEKDIKLTNTINMETKKKPQEKQKNIQGIENNLSIAKINHETLTDNKKHDINEKKIINNIDETQQKKSKKNLKSKEKKNQQKQFEQSQQKKLKINNLEESINSTKNEMQKEVTDKFINKKSMSKRKLNDQNHNESNVKHLKKEKLKEKIIKKKFNEKKKKNLKNKEINSDITSLNPERLRMYGINPKKLKNKLKYGKQKQ</sequence>
<dbReference type="PROSITE" id="PS50888">
    <property type="entry name" value="BHLH"/>
    <property type="match status" value="1"/>
</dbReference>
<name>A0A2A3E425_APICC</name>
<dbReference type="Pfam" id="PF05178">
    <property type="entry name" value="Kri1"/>
    <property type="match status" value="1"/>
</dbReference>
<dbReference type="InterPro" id="IPR024626">
    <property type="entry name" value="Kri1-like_C"/>
</dbReference>
<dbReference type="GO" id="GO:0000447">
    <property type="term" value="P:endonucleolytic cleavage in ITS1 to separate SSU-rRNA from 5.8S rRNA and LSU-rRNA from tricistronic rRNA transcript (SSU-rRNA, 5.8S rRNA, LSU-rRNA)"/>
    <property type="evidence" value="ECO:0007669"/>
    <property type="project" value="TreeGrafter"/>
</dbReference>
<dbReference type="InterPro" id="IPR018034">
    <property type="entry name" value="Kri1"/>
</dbReference>
<gene>
    <name evidence="6" type="ORF">APICC_09523</name>
</gene>
<evidence type="ECO:0000256" key="4">
    <source>
        <dbReference type="SAM" id="MobiDB-lite"/>
    </source>
</evidence>
<feature type="compositionally biased region" description="Basic residues" evidence="4">
    <location>
        <begin position="45"/>
        <end position="63"/>
    </location>
</feature>
<dbReference type="GO" id="GO:0030686">
    <property type="term" value="C:90S preribosome"/>
    <property type="evidence" value="ECO:0007669"/>
    <property type="project" value="TreeGrafter"/>
</dbReference>
<keyword evidence="7" id="KW-1185">Reference proteome</keyword>
<dbReference type="Proteomes" id="UP000242457">
    <property type="component" value="Unassembled WGS sequence"/>
</dbReference>
<dbReference type="OrthoDB" id="10252032at2759"/>
<evidence type="ECO:0000313" key="6">
    <source>
        <dbReference type="EMBL" id="PBC26006.1"/>
    </source>
</evidence>
<comment type="similarity">
    <text evidence="1">Belongs to the KRI1 family.</text>
</comment>
<dbReference type="Pfam" id="PF12936">
    <property type="entry name" value="Kri1_C"/>
    <property type="match status" value="1"/>
</dbReference>
<dbReference type="GO" id="GO:0046983">
    <property type="term" value="F:protein dimerization activity"/>
    <property type="evidence" value="ECO:0007669"/>
    <property type="project" value="InterPro"/>
</dbReference>
<dbReference type="AlphaFoldDB" id="A0A2A3E425"/>
<dbReference type="EMBL" id="KZ288419">
    <property type="protein sequence ID" value="PBC26006.1"/>
    <property type="molecule type" value="Genomic_DNA"/>
</dbReference>
<evidence type="ECO:0000256" key="1">
    <source>
        <dbReference type="ARBA" id="ARBA00007473"/>
    </source>
</evidence>
<proteinExistence type="inferred from homology"/>
<feature type="region of interest" description="Disordered" evidence="4">
    <location>
        <begin position="796"/>
        <end position="822"/>
    </location>
</feature>
<feature type="domain" description="BHLH" evidence="5">
    <location>
        <begin position="72"/>
        <end position="124"/>
    </location>
</feature>
<dbReference type="Pfam" id="PF00010">
    <property type="entry name" value="HLH"/>
    <property type="match status" value="1"/>
</dbReference>
<evidence type="ECO:0000256" key="3">
    <source>
        <dbReference type="SAM" id="Coils"/>
    </source>
</evidence>